<keyword evidence="1" id="KW-0472">Membrane</keyword>
<reference evidence="2 3" key="1">
    <citation type="submission" date="2015-08" db="EMBL/GenBank/DDBJ databases">
        <title>Next Generation Sequencing and Analysis of the Genome of Puccinia sorghi L Schw, the Causal Agent of Maize Common Rust.</title>
        <authorList>
            <person name="Rochi L."/>
            <person name="Burguener G."/>
            <person name="Darino M."/>
            <person name="Turjanski A."/>
            <person name="Kreff E."/>
            <person name="Dieguez M.J."/>
            <person name="Sacco F."/>
        </authorList>
    </citation>
    <scope>NUCLEOTIDE SEQUENCE [LARGE SCALE GENOMIC DNA]</scope>
    <source>
        <strain evidence="2 3">RO10H11247</strain>
    </source>
</reference>
<evidence type="ECO:0000256" key="1">
    <source>
        <dbReference type="SAM" id="Phobius"/>
    </source>
</evidence>
<feature type="transmembrane region" description="Helical" evidence="1">
    <location>
        <begin position="116"/>
        <end position="138"/>
    </location>
</feature>
<sequence length="394" mass="44059">MQHAPAKLPSKLHILFESILENGWSNNRSFLGLSANCRQLSTFLLHHHLLHLHLDLDVKIVQSVPLILQLVLLLNHIHLLWGCCSFGSWEGLLGFGIHVFDILVVLVGVLGGSRGFGMVLVSFRVAGSCYLVVVVSALDKLNILDFHVCAQGKFIYSFLTLPQVLPVSKDRKNVQRIPISSCTASFAILIRNTTTQKHKNLTEIPTTHFYLCYYSILVSYLLHRRRRLTGAVVYMVFGDAGVDIQSNFLFLWRWVSILQPTNCPNTTPKGEEMILNSVINLFLHPQNYNSGVIVVLYTTKWQSTHIDSLFGVVKGIGGVNPQGFISRIDSGTPNPIGDFGCPTPLDSWRNIWWFAHPNWVGCMSNPLLGYCAFCWEVSLGKTSPFPTPLNFLAG</sequence>
<comment type="caution">
    <text evidence="2">The sequence shown here is derived from an EMBL/GenBank/DDBJ whole genome shotgun (WGS) entry which is preliminary data.</text>
</comment>
<feature type="transmembrane region" description="Helical" evidence="1">
    <location>
        <begin position="60"/>
        <end position="80"/>
    </location>
</feature>
<dbReference type="Proteomes" id="UP000037035">
    <property type="component" value="Unassembled WGS sequence"/>
</dbReference>
<keyword evidence="3" id="KW-1185">Reference proteome</keyword>
<dbReference type="AlphaFoldDB" id="A0A0L6UX82"/>
<organism evidence="2 3">
    <name type="scientific">Puccinia sorghi</name>
    <dbReference type="NCBI Taxonomy" id="27349"/>
    <lineage>
        <taxon>Eukaryota</taxon>
        <taxon>Fungi</taxon>
        <taxon>Dikarya</taxon>
        <taxon>Basidiomycota</taxon>
        <taxon>Pucciniomycotina</taxon>
        <taxon>Pucciniomycetes</taxon>
        <taxon>Pucciniales</taxon>
        <taxon>Pucciniaceae</taxon>
        <taxon>Puccinia</taxon>
    </lineage>
</organism>
<evidence type="ECO:0000313" key="2">
    <source>
        <dbReference type="EMBL" id="KNZ53166.1"/>
    </source>
</evidence>
<evidence type="ECO:0000313" key="3">
    <source>
        <dbReference type="Proteomes" id="UP000037035"/>
    </source>
</evidence>
<keyword evidence="1" id="KW-1133">Transmembrane helix</keyword>
<name>A0A0L6UX82_9BASI</name>
<dbReference type="EMBL" id="LAVV01008302">
    <property type="protein sequence ID" value="KNZ53166.1"/>
    <property type="molecule type" value="Genomic_DNA"/>
</dbReference>
<protein>
    <submittedName>
        <fullName evidence="2">Uncharacterized protein</fullName>
    </submittedName>
</protein>
<dbReference type="VEuPathDB" id="FungiDB:VP01_331g1"/>
<proteinExistence type="predicted"/>
<accession>A0A0L6UX82</accession>
<feature type="transmembrane region" description="Helical" evidence="1">
    <location>
        <begin position="92"/>
        <end position="110"/>
    </location>
</feature>
<gene>
    <name evidence="2" type="ORF">VP01_331g1</name>
</gene>
<keyword evidence="1" id="KW-0812">Transmembrane</keyword>